<accession>A0A1H3H5X1</accession>
<dbReference type="Pfam" id="PF13403">
    <property type="entry name" value="Hint_2"/>
    <property type="match status" value="1"/>
</dbReference>
<dbReference type="GeneID" id="78123028"/>
<dbReference type="SUPFAM" id="SSF51294">
    <property type="entry name" value="Hedgehog/intein (Hint) domain"/>
    <property type="match status" value="1"/>
</dbReference>
<dbReference type="STRING" id="576131.SAMN05444486_101221"/>
<dbReference type="InterPro" id="IPR028992">
    <property type="entry name" value="Hedgehog/Intein_dom"/>
</dbReference>
<organism evidence="2 3">
    <name type="scientific">Lentibacter algarum</name>
    <dbReference type="NCBI Taxonomy" id="576131"/>
    <lineage>
        <taxon>Bacteria</taxon>
        <taxon>Pseudomonadati</taxon>
        <taxon>Pseudomonadota</taxon>
        <taxon>Alphaproteobacteria</taxon>
        <taxon>Rhodobacterales</taxon>
        <taxon>Roseobacteraceae</taxon>
        <taxon>Lentibacter</taxon>
    </lineage>
</organism>
<name>A0A1H3H5X1_9RHOB</name>
<evidence type="ECO:0000313" key="2">
    <source>
        <dbReference type="EMBL" id="SDY10615.1"/>
    </source>
</evidence>
<reference evidence="2 3" key="1">
    <citation type="submission" date="2016-10" db="EMBL/GenBank/DDBJ databases">
        <authorList>
            <person name="de Groot N.N."/>
        </authorList>
    </citation>
    <scope>NUCLEOTIDE SEQUENCE [LARGE SCALE GENOMIC DNA]</scope>
    <source>
        <strain evidence="2 3">DSM 24677</strain>
    </source>
</reference>
<proteinExistence type="predicted"/>
<dbReference type="EMBL" id="FNPR01000001">
    <property type="protein sequence ID" value="SDY10615.1"/>
    <property type="molecule type" value="Genomic_DNA"/>
</dbReference>
<dbReference type="AlphaFoldDB" id="A0A1H3H5X1"/>
<gene>
    <name evidence="2" type="ORF">SAMN05444486_101221</name>
</gene>
<dbReference type="InterPro" id="IPR036844">
    <property type="entry name" value="Hint_dom_sf"/>
</dbReference>
<sequence length="210" mass="22255">MFGWNGAKRQKTYLASKGAERGYRAKTGVMSGVVSGTKVATEFGWRDVTSLQAGDLVLTFDGGLQPISSVSRTPLWSGEGACPRNFWPLLVPAGVLENDVAMVLLPRQGVMLESDVAEETLGDPFAIVPAAALEGVHGIERVFPQDDMCVVTLHFDCAQVVFAEQGALLFCAAGGDMLDTATRAFDATPAYTVLSLVLATEVIQSGAVWA</sequence>
<dbReference type="OrthoDB" id="7685535at2"/>
<evidence type="ECO:0000313" key="3">
    <source>
        <dbReference type="Proteomes" id="UP000199026"/>
    </source>
</evidence>
<feature type="domain" description="Hedgehog/Intein (Hint)" evidence="1">
    <location>
        <begin position="34"/>
        <end position="165"/>
    </location>
</feature>
<keyword evidence="3" id="KW-1185">Reference proteome</keyword>
<evidence type="ECO:0000259" key="1">
    <source>
        <dbReference type="Pfam" id="PF13403"/>
    </source>
</evidence>
<dbReference type="RefSeq" id="WP_089887142.1">
    <property type="nucleotide sequence ID" value="NZ_CALJFH010000003.1"/>
</dbReference>
<protein>
    <submittedName>
        <fullName evidence="2">Hint domain-containing protein</fullName>
    </submittedName>
</protein>
<dbReference type="Proteomes" id="UP000199026">
    <property type="component" value="Unassembled WGS sequence"/>
</dbReference>